<dbReference type="EMBL" id="CAJVPT010055189">
    <property type="protein sequence ID" value="CAG8754726.1"/>
    <property type="molecule type" value="Genomic_DNA"/>
</dbReference>
<gene>
    <name evidence="1" type="ORF">ACOLOM_LOCUS12890</name>
</gene>
<organism evidence="1 2">
    <name type="scientific">Acaulospora colombiana</name>
    <dbReference type="NCBI Taxonomy" id="27376"/>
    <lineage>
        <taxon>Eukaryota</taxon>
        <taxon>Fungi</taxon>
        <taxon>Fungi incertae sedis</taxon>
        <taxon>Mucoromycota</taxon>
        <taxon>Glomeromycotina</taxon>
        <taxon>Glomeromycetes</taxon>
        <taxon>Diversisporales</taxon>
        <taxon>Acaulosporaceae</taxon>
        <taxon>Acaulospora</taxon>
    </lineage>
</organism>
<protein>
    <submittedName>
        <fullName evidence="1">10947_t:CDS:1</fullName>
    </submittedName>
</protein>
<accession>A0ACA9QIY9</accession>
<evidence type="ECO:0000313" key="2">
    <source>
        <dbReference type="Proteomes" id="UP000789525"/>
    </source>
</evidence>
<reference evidence="1" key="1">
    <citation type="submission" date="2021-06" db="EMBL/GenBank/DDBJ databases">
        <authorList>
            <person name="Kallberg Y."/>
            <person name="Tangrot J."/>
            <person name="Rosling A."/>
        </authorList>
    </citation>
    <scope>NUCLEOTIDE SEQUENCE</scope>
    <source>
        <strain evidence="1">CL356</strain>
    </source>
</reference>
<evidence type="ECO:0000313" key="1">
    <source>
        <dbReference type="EMBL" id="CAG8754726.1"/>
    </source>
</evidence>
<dbReference type="Proteomes" id="UP000789525">
    <property type="component" value="Unassembled WGS sequence"/>
</dbReference>
<sequence>FASVASTMRPLSIRLYHNVHVICYDEGHPNIRLVPGVSKVIPGGSLAGQEKRSSRSSNVFLTWESFLLALDFTLERT</sequence>
<feature type="non-terminal residue" evidence="1">
    <location>
        <position position="1"/>
    </location>
</feature>
<proteinExistence type="predicted"/>
<name>A0ACA9QIY9_9GLOM</name>
<keyword evidence="2" id="KW-1185">Reference proteome</keyword>
<comment type="caution">
    <text evidence="1">The sequence shown here is derived from an EMBL/GenBank/DDBJ whole genome shotgun (WGS) entry which is preliminary data.</text>
</comment>